<feature type="domain" description="Glycosyltransferase 2-like" evidence="4">
    <location>
        <begin position="9"/>
        <end position="128"/>
    </location>
</feature>
<evidence type="ECO:0000313" key="5">
    <source>
        <dbReference type="EMBL" id="MBB3957774.1"/>
    </source>
</evidence>
<reference evidence="5 6" key="1">
    <citation type="submission" date="2020-08" db="EMBL/GenBank/DDBJ databases">
        <title>Genomic Encyclopedia of Type Strains, Phase IV (KMG-IV): sequencing the most valuable type-strain genomes for metagenomic binning, comparative biology and taxonomic classification.</title>
        <authorList>
            <person name="Goeker M."/>
        </authorList>
    </citation>
    <scope>NUCLEOTIDE SEQUENCE [LARGE SCALE GENOMIC DNA]</scope>
    <source>
        <strain evidence="5 6">DSM 27057</strain>
    </source>
</reference>
<dbReference type="InterPro" id="IPR001173">
    <property type="entry name" value="Glyco_trans_2-like"/>
</dbReference>
<dbReference type="PANTHER" id="PTHR43179:SF12">
    <property type="entry name" value="GALACTOFURANOSYLTRANSFERASE GLFT2"/>
    <property type="match status" value="1"/>
</dbReference>
<proteinExistence type="inferred from homology"/>
<dbReference type="SUPFAM" id="SSF53448">
    <property type="entry name" value="Nucleotide-diphospho-sugar transferases"/>
    <property type="match status" value="1"/>
</dbReference>
<dbReference type="Proteomes" id="UP000548867">
    <property type="component" value="Unassembled WGS sequence"/>
</dbReference>
<protein>
    <recommendedName>
        <fullName evidence="4">Glycosyltransferase 2-like domain-containing protein</fullName>
    </recommendedName>
</protein>
<dbReference type="AlphaFoldDB" id="A0A7W6G8A4"/>
<keyword evidence="2" id="KW-0328">Glycosyltransferase</keyword>
<gene>
    <name evidence="5" type="ORF">GGR38_004749</name>
</gene>
<dbReference type="PANTHER" id="PTHR43179">
    <property type="entry name" value="RHAMNOSYLTRANSFERASE WBBL"/>
    <property type="match status" value="1"/>
</dbReference>
<evidence type="ECO:0000313" key="6">
    <source>
        <dbReference type="Proteomes" id="UP000548867"/>
    </source>
</evidence>
<evidence type="ECO:0000256" key="1">
    <source>
        <dbReference type="ARBA" id="ARBA00006739"/>
    </source>
</evidence>
<comment type="similarity">
    <text evidence="1">Belongs to the glycosyltransferase 2 family.</text>
</comment>
<dbReference type="InterPro" id="IPR029044">
    <property type="entry name" value="Nucleotide-diphossugar_trans"/>
</dbReference>
<dbReference type="EMBL" id="JACIDX010000035">
    <property type="protein sequence ID" value="MBB3957774.1"/>
    <property type="molecule type" value="Genomic_DNA"/>
</dbReference>
<dbReference type="Gene3D" id="3.90.550.10">
    <property type="entry name" value="Spore Coat Polysaccharide Biosynthesis Protein SpsA, Chain A"/>
    <property type="match status" value="1"/>
</dbReference>
<accession>A0A7W6G8A4</accession>
<dbReference type="RefSeq" id="WP_183629353.1">
    <property type="nucleotide sequence ID" value="NZ_JACIDX010000035.1"/>
</dbReference>
<organism evidence="5 6">
    <name type="scientific">Novosphingobium sediminicola</name>
    <dbReference type="NCBI Taxonomy" id="563162"/>
    <lineage>
        <taxon>Bacteria</taxon>
        <taxon>Pseudomonadati</taxon>
        <taxon>Pseudomonadota</taxon>
        <taxon>Alphaproteobacteria</taxon>
        <taxon>Sphingomonadales</taxon>
        <taxon>Sphingomonadaceae</taxon>
        <taxon>Novosphingobium</taxon>
    </lineage>
</organism>
<evidence type="ECO:0000256" key="3">
    <source>
        <dbReference type="ARBA" id="ARBA00022679"/>
    </source>
</evidence>
<sequence>MTADPLVYIIIVNYGRASDTIECLVSLGALTGPAFRVVLVDNGSPSDSAREIADFLGCAADRRSGWKQVSHGCGYSLRFIPSPENLGFAGGCNIGMREALADPAATHVWLLNNDTLVEPDSLAALLRRCQPAVHRTEVPVSMCGSTLIYYKPKDVLQGCGGRFDISRGRGRPIAALNPREHLPEQAEVERDMDYVIGASMLVSIDLIRQVGLMDERYFLYFEELDWALRARAQGFRLGWAPDSWVVHKEGAAIGTSMRARPSAMATYFMTAGYLRLVWALRRRTLPAALAISAMRAANFMLQRDLELAGAVFQAITAFVRSPTAYVPGSFRGVGTAHQGKI</sequence>
<evidence type="ECO:0000256" key="2">
    <source>
        <dbReference type="ARBA" id="ARBA00022676"/>
    </source>
</evidence>
<comment type="caution">
    <text evidence="5">The sequence shown here is derived from an EMBL/GenBank/DDBJ whole genome shotgun (WGS) entry which is preliminary data.</text>
</comment>
<keyword evidence="6" id="KW-1185">Reference proteome</keyword>
<dbReference type="GO" id="GO:0016757">
    <property type="term" value="F:glycosyltransferase activity"/>
    <property type="evidence" value="ECO:0007669"/>
    <property type="project" value="UniProtKB-KW"/>
</dbReference>
<dbReference type="Pfam" id="PF00535">
    <property type="entry name" value="Glycos_transf_2"/>
    <property type="match status" value="1"/>
</dbReference>
<evidence type="ECO:0000259" key="4">
    <source>
        <dbReference type="Pfam" id="PF00535"/>
    </source>
</evidence>
<keyword evidence="3" id="KW-0808">Transferase</keyword>
<dbReference type="CDD" id="cd04186">
    <property type="entry name" value="GT_2_like_c"/>
    <property type="match status" value="1"/>
</dbReference>
<name>A0A7W6G8A4_9SPHN</name>